<dbReference type="Pfam" id="PF03091">
    <property type="entry name" value="CutA1"/>
    <property type="match status" value="1"/>
</dbReference>
<evidence type="ECO:0000313" key="2">
    <source>
        <dbReference type="EMBL" id="GLI24159.1"/>
    </source>
</evidence>
<accession>A0A9W6CRR3</accession>
<evidence type="ECO:0000313" key="3">
    <source>
        <dbReference type="EMBL" id="MDR6335290.1"/>
    </source>
</evidence>
<comment type="caution">
    <text evidence="2">The sequence shown here is derived from an EMBL/GenBank/DDBJ whole genome shotgun (WGS) entry which is preliminary data.</text>
</comment>
<dbReference type="EMBL" id="BSDO01000006">
    <property type="protein sequence ID" value="GLI24159.1"/>
    <property type="molecule type" value="Genomic_DNA"/>
</dbReference>
<gene>
    <name evidence="2" type="primary">cutA</name>
    <name evidence="3" type="ORF">GGQ86_003785</name>
    <name evidence="2" type="ORF">XFLAVUS301_38330</name>
</gene>
<organism evidence="2 4">
    <name type="scientific">Xanthobacter flavus</name>
    <dbReference type="NCBI Taxonomy" id="281"/>
    <lineage>
        <taxon>Bacteria</taxon>
        <taxon>Pseudomonadati</taxon>
        <taxon>Pseudomonadota</taxon>
        <taxon>Alphaproteobacteria</taxon>
        <taxon>Hyphomicrobiales</taxon>
        <taxon>Xanthobacteraceae</taxon>
        <taxon>Xanthobacter</taxon>
    </lineage>
</organism>
<evidence type="ECO:0000256" key="1">
    <source>
        <dbReference type="ARBA" id="ARBA00010169"/>
    </source>
</evidence>
<keyword evidence="5" id="KW-1185">Reference proteome</keyword>
<sequence>MPARIVYATFPSVAEAEEMARTLVEARLVACANILPEMVSIYRWEGQIERGTEAVMMLKTTSERAAEVVEAVRAAHPYDVPAIVVLPLEGGLPAYLAWIAGEVAAG</sequence>
<dbReference type="SUPFAM" id="SSF54913">
    <property type="entry name" value="GlnB-like"/>
    <property type="match status" value="1"/>
</dbReference>
<dbReference type="InterPro" id="IPR011322">
    <property type="entry name" value="N-reg_PII-like_a/b"/>
</dbReference>
<dbReference type="GO" id="GO:0005507">
    <property type="term" value="F:copper ion binding"/>
    <property type="evidence" value="ECO:0007669"/>
    <property type="project" value="TreeGrafter"/>
</dbReference>
<dbReference type="PANTHER" id="PTHR23419">
    <property type="entry name" value="DIVALENT CATION TOLERANCE CUTA-RELATED"/>
    <property type="match status" value="1"/>
</dbReference>
<protein>
    <submittedName>
        <fullName evidence="2">Divalent ion tolerance protein</fullName>
    </submittedName>
    <submittedName>
        <fullName evidence="3">Periplasmic divalent cation tolerance protein</fullName>
    </submittedName>
</protein>
<comment type="similarity">
    <text evidence="1">Belongs to the CutA family.</text>
</comment>
<dbReference type="InterPro" id="IPR015867">
    <property type="entry name" value="N-reg_PII/ATP_PRibTrfase_C"/>
</dbReference>
<dbReference type="Proteomes" id="UP001245370">
    <property type="component" value="Unassembled WGS sequence"/>
</dbReference>
<dbReference type="EMBL" id="JAVDPY010000007">
    <property type="protein sequence ID" value="MDR6335290.1"/>
    <property type="molecule type" value="Genomic_DNA"/>
</dbReference>
<reference evidence="3 5" key="2">
    <citation type="submission" date="2023-07" db="EMBL/GenBank/DDBJ databases">
        <title>Genomic Encyclopedia of Type Strains, Phase IV (KMG-IV): sequencing the most valuable type-strain genomes for metagenomic binning, comparative biology and taxonomic classification.</title>
        <authorList>
            <person name="Goeker M."/>
        </authorList>
    </citation>
    <scope>NUCLEOTIDE SEQUENCE [LARGE SCALE GENOMIC DNA]</scope>
    <source>
        <strain evidence="3 5">DSM 338</strain>
    </source>
</reference>
<name>A0A9W6CRR3_XANFL</name>
<dbReference type="GeneID" id="95764609"/>
<dbReference type="GO" id="GO:0010038">
    <property type="term" value="P:response to metal ion"/>
    <property type="evidence" value="ECO:0007669"/>
    <property type="project" value="InterPro"/>
</dbReference>
<dbReference type="InterPro" id="IPR004323">
    <property type="entry name" value="Ion_tolerance_CutA"/>
</dbReference>
<dbReference type="Gene3D" id="3.30.70.120">
    <property type="match status" value="1"/>
</dbReference>
<evidence type="ECO:0000313" key="4">
    <source>
        <dbReference type="Proteomes" id="UP001144397"/>
    </source>
</evidence>
<dbReference type="AlphaFoldDB" id="A0A9W6CRR3"/>
<dbReference type="RefSeq" id="WP_169122837.1">
    <property type="nucleotide sequence ID" value="NZ_BSDO01000006.1"/>
</dbReference>
<proteinExistence type="inferred from homology"/>
<evidence type="ECO:0000313" key="5">
    <source>
        <dbReference type="Proteomes" id="UP001245370"/>
    </source>
</evidence>
<dbReference type="PANTHER" id="PTHR23419:SF8">
    <property type="entry name" value="FI09726P"/>
    <property type="match status" value="1"/>
</dbReference>
<dbReference type="Proteomes" id="UP001144397">
    <property type="component" value="Unassembled WGS sequence"/>
</dbReference>
<reference evidence="2" key="1">
    <citation type="submission" date="2022-12" db="EMBL/GenBank/DDBJ databases">
        <title>Reference genome sequencing for broad-spectrum identification of bacterial and archaeal isolates by mass spectrometry.</title>
        <authorList>
            <person name="Sekiguchi Y."/>
            <person name="Tourlousse D.M."/>
        </authorList>
    </citation>
    <scope>NUCLEOTIDE SEQUENCE</scope>
    <source>
        <strain evidence="2">301</strain>
    </source>
</reference>